<evidence type="ECO:0000256" key="3">
    <source>
        <dbReference type="ARBA" id="ARBA00022475"/>
    </source>
</evidence>
<dbReference type="GO" id="GO:0022857">
    <property type="term" value="F:transmembrane transporter activity"/>
    <property type="evidence" value="ECO:0007669"/>
    <property type="project" value="InterPro"/>
</dbReference>
<keyword evidence="4" id="KW-0762">Sugar transport</keyword>
<dbReference type="GO" id="GO:0005886">
    <property type="term" value="C:plasma membrane"/>
    <property type="evidence" value="ECO:0007669"/>
    <property type="project" value="UniProtKB-SubCell"/>
</dbReference>
<feature type="transmembrane region" description="Helical" evidence="9">
    <location>
        <begin position="163"/>
        <end position="182"/>
    </location>
</feature>
<feature type="transmembrane region" description="Helical" evidence="9">
    <location>
        <begin position="366"/>
        <end position="392"/>
    </location>
</feature>
<keyword evidence="7 9" id="KW-0472">Membrane</keyword>
<keyword evidence="6 9" id="KW-1133">Transmembrane helix</keyword>
<keyword evidence="12" id="KW-1185">Reference proteome</keyword>
<evidence type="ECO:0000256" key="1">
    <source>
        <dbReference type="ARBA" id="ARBA00004651"/>
    </source>
</evidence>
<dbReference type="InterPro" id="IPR036259">
    <property type="entry name" value="MFS_trans_sf"/>
</dbReference>
<evidence type="ECO:0000313" key="11">
    <source>
        <dbReference type="EMBL" id="KPJ02080.1"/>
    </source>
</evidence>
<evidence type="ECO:0000256" key="4">
    <source>
        <dbReference type="ARBA" id="ARBA00022597"/>
    </source>
</evidence>
<evidence type="ECO:0000256" key="8">
    <source>
        <dbReference type="ARBA" id="ARBA00023180"/>
    </source>
</evidence>
<feature type="transmembrane region" description="Helical" evidence="9">
    <location>
        <begin position="76"/>
        <end position="94"/>
    </location>
</feature>
<organism evidence="11 12">
    <name type="scientific">Papilio xuthus</name>
    <name type="common">Asian swallowtail butterfly</name>
    <dbReference type="NCBI Taxonomy" id="66420"/>
    <lineage>
        <taxon>Eukaryota</taxon>
        <taxon>Metazoa</taxon>
        <taxon>Ecdysozoa</taxon>
        <taxon>Arthropoda</taxon>
        <taxon>Hexapoda</taxon>
        <taxon>Insecta</taxon>
        <taxon>Pterygota</taxon>
        <taxon>Neoptera</taxon>
        <taxon>Endopterygota</taxon>
        <taxon>Lepidoptera</taxon>
        <taxon>Glossata</taxon>
        <taxon>Ditrysia</taxon>
        <taxon>Papilionoidea</taxon>
        <taxon>Papilionidae</taxon>
        <taxon>Papilioninae</taxon>
        <taxon>Papilio</taxon>
    </lineage>
</organism>
<dbReference type="SUPFAM" id="SSF103473">
    <property type="entry name" value="MFS general substrate transporter"/>
    <property type="match status" value="1"/>
</dbReference>
<accession>A0A0N0P9P7</accession>
<dbReference type="InterPro" id="IPR005828">
    <property type="entry name" value="MFS_sugar_transport-like"/>
</dbReference>
<dbReference type="AlphaFoldDB" id="A0A0N0P9P7"/>
<keyword evidence="2" id="KW-0813">Transport</keyword>
<keyword evidence="8" id="KW-0325">Glycoprotein</keyword>
<dbReference type="FunFam" id="1.20.1250.20:FF:000218">
    <property type="entry name" value="facilitated trehalose transporter Tret1"/>
    <property type="match status" value="1"/>
</dbReference>
<feature type="transmembrane region" description="Helical" evidence="9">
    <location>
        <begin position="130"/>
        <end position="151"/>
    </location>
</feature>
<feature type="transmembrane region" description="Helical" evidence="9">
    <location>
        <begin position="404"/>
        <end position="424"/>
    </location>
</feature>
<evidence type="ECO:0000256" key="9">
    <source>
        <dbReference type="SAM" id="Phobius"/>
    </source>
</evidence>
<evidence type="ECO:0000256" key="6">
    <source>
        <dbReference type="ARBA" id="ARBA00022989"/>
    </source>
</evidence>
<feature type="transmembrane region" description="Helical" evidence="9">
    <location>
        <begin position="303"/>
        <end position="323"/>
    </location>
</feature>
<dbReference type="Gene3D" id="1.20.1250.20">
    <property type="entry name" value="MFS general substrate transporter like domains"/>
    <property type="match status" value="1"/>
</dbReference>
<dbReference type="PANTHER" id="PTHR48021">
    <property type="match status" value="1"/>
</dbReference>
<feature type="domain" description="Major facilitator superfamily (MFS) profile" evidence="10">
    <location>
        <begin position="34"/>
        <end position="460"/>
    </location>
</feature>
<evidence type="ECO:0000256" key="5">
    <source>
        <dbReference type="ARBA" id="ARBA00022692"/>
    </source>
</evidence>
<keyword evidence="3" id="KW-1003">Cell membrane</keyword>
<evidence type="ECO:0000313" key="12">
    <source>
        <dbReference type="Proteomes" id="UP000053268"/>
    </source>
</evidence>
<sequence>MLENQRELDLQRLQDGWIVISKMFQSPRFRQFVIIGVVNLTIITTGMSLSWSSPVLVKLRNATETPLHRPITDEEGSWIVSIASLCNIFTLSLLGMLQDYIGRKYCVILTCIPKLLMSILFIFVKDVWVLILGRAIIGIADYFLLAIVPVYASEIADKHLRGALCTFLQVFSSIGCILTMSIGPFVSYTTFSILFAVMNLITSIPILFLPDSPYFLFSKGKTDEAIKVLKLIHGSEQVAKEEIITYASSMNNEKVNKMKLIKNPVFIKSLFISVVFAFSTQIVGFTAVSFYLQTILESTKTNVMPEVASVIMSLIQLFASFCSTPATHWFKRRHILMISFSGILIGMVGLGAFFKVKENGNEISGFMNYLPLISLFLVIFCYSAGIGTLLWILVAELFDGPARALGAGISIMFAALGIFISSKYLVALTTAVGPAMTYWCFAVVCALSCLFTFYCIPETKGKTFNEIQIAIAGQKVK</sequence>
<reference evidence="11 12" key="1">
    <citation type="journal article" date="2015" name="Nat. Commun.">
        <title>Outbred genome sequencing and CRISPR/Cas9 gene editing in butterflies.</title>
        <authorList>
            <person name="Li X."/>
            <person name="Fan D."/>
            <person name="Zhang W."/>
            <person name="Liu G."/>
            <person name="Zhang L."/>
            <person name="Zhao L."/>
            <person name="Fang X."/>
            <person name="Chen L."/>
            <person name="Dong Y."/>
            <person name="Chen Y."/>
            <person name="Ding Y."/>
            <person name="Zhao R."/>
            <person name="Feng M."/>
            <person name="Zhu Y."/>
            <person name="Feng Y."/>
            <person name="Jiang X."/>
            <person name="Zhu D."/>
            <person name="Xiang H."/>
            <person name="Feng X."/>
            <person name="Li S."/>
            <person name="Wang J."/>
            <person name="Zhang G."/>
            <person name="Kronforst M.R."/>
            <person name="Wang W."/>
        </authorList>
    </citation>
    <scope>NUCLEOTIDE SEQUENCE [LARGE SCALE GENOMIC DNA]</scope>
    <source>
        <strain evidence="11">Ya'a_city_454_Px</strain>
        <tissue evidence="11">Whole body</tissue>
    </source>
</reference>
<name>A0A0N0P9P7_PAPXU</name>
<feature type="transmembrane region" description="Helical" evidence="9">
    <location>
        <begin position="335"/>
        <end position="354"/>
    </location>
</feature>
<dbReference type="EMBL" id="KQ459256">
    <property type="protein sequence ID" value="KPJ02080.1"/>
    <property type="molecule type" value="Genomic_DNA"/>
</dbReference>
<dbReference type="PROSITE" id="PS50850">
    <property type="entry name" value="MFS"/>
    <property type="match status" value="1"/>
</dbReference>
<dbReference type="Proteomes" id="UP000053268">
    <property type="component" value="Unassembled WGS sequence"/>
</dbReference>
<feature type="transmembrane region" description="Helical" evidence="9">
    <location>
        <begin position="32"/>
        <end position="51"/>
    </location>
</feature>
<dbReference type="InterPro" id="IPR050549">
    <property type="entry name" value="MFS_Trehalose_Transporter"/>
</dbReference>
<evidence type="ECO:0000256" key="7">
    <source>
        <dbReference type="ARBA" id="ARBA00023136"/>
    </source>
</evidence>
<proteinExistence type="predicted"/>
<gene>
    <name evidence="11" type="ORF">RR46_01476</name>
</gene>
<feature type="transmembrane region" description="Helical" evidence="9">
    <location>
        <begin position="436"/>
        <end position="456"/>
    </location>
</feature>
<evidence type="ECO:0000259" key="10">
    <source>
        <dbReference type="PROSITE" id="PS50850"/>
    </source>
</evidence>
<dbReference type="STRING" id="66420.A0A0N0P9P7"/>
<protein>
    <submittedName>
        <fullName evidence="11">Facilitated trehalose transporter Tret1</fullName>
    </submittedName>
</protein>
<evidence type="ECO:0000256" key="2">
    <source>
        <dbReference type="ARBA" id="ARBA00022448"/>
    </source>
</evidence>
<keyword evidence="5 9" id="KW-0812">Transmembrane</keyword>
<dbReference type="PRINTS" id="PR00171">
    <property type="entry name" value="SUGRTRNSPORT"/>
</dbReference>
<feature type="transmembrane region" description="Helical" evidence="9">
    <location>
        <begin position="106"/>
        <end position="124"/>
    </location>
</feature>
<comment type="subcellular location">
    <subcellularLocation>
        <location evidence="1">Cell membrane</location>
        <topology evidence="1">Multi-pass membrane protein</topology>
    </subcellularLocation>
</comment>
<feature type="transmembrane region" description="Helical" evidence="9">
    <location>
        <begin position="265"/>
        <end position="291"/>
    </location>
</feature>
<feature type="transmembrane region" description="Helical" evidence="9">
    <location>
        <begin position="188"/>
        <end position="209"/>
    </location>
</feature>
<dbReference type="InterPro" id="IPR003663">
    <property type="entry name" value="Sugar/inositol_transpt"/>
</dbReference>
<dbReference type="Pfam" id="PF00083">
    <property type="entry name" value="Sugar_tr"/>
    <property type="match status" value="1"/>
</dbReference>
<dbReference type="InterPro" id="IPR020846">
    <property type="entry name" value="MFS_dom"/>
</dbReference>
<dbReference type="PANTHER" id="PTHR48021:SF1">
    <property type="entry name" value="GH07001P-RELATED"/>
    <property type="match status" value="1"/>
</dbReference>